<proteinExistence type="predicted"/>
<dbReference type="EMBL" id="AWWV01006755">
    <property type="protein sequence ID" value="OMO99905.1"/>
    <property type="molecule type" value="Genomic_DNA"/>
</dbReference>
<dbReference type="Proteomes" id="UP000188268">
    <property type="component" value="Unassembled WGS sequence"/>
</dbReference>
<name>A0A1R3JYM1_COCAP</name>
<gene>
    <name evidence="1" type="ORF">CCACVL1_03556</name>
</gene>
<dbReference type="Gramene" id="OMO99905">
    <property type="protein sequence ID" value="OMO99905"/>
    <property type="gene ID" value="CCACVL1_03556"/>
</dbReference>
<evidence type="ECO:0000313" key="1">
    <source>
        <dbReference type="EMBL" id="OMO99905.1"/>
    </source>
</evidence>
<organism evidence="1 2">
    <name type="scientific">Corchorus capsularis</name>
    <name type="common">Jute</name>
    <dbReference type="NCBI Taxonomy" id="210143"/>
    <lineage>
        <taxon>Eukaryota</taxon>
        <taxon>Viridiplantae</taxon>
        <taxon>Streptophyta</taxon>
        <taxon>Embryophyta</taxon>
        <taxon>Tracheophyta</taxon>
        <taxon>Spermatophyta</taxon>
        <taxon>Magnoliopsida</taxon>
        <taxon>eudicotyledons</taxon>
        <taxon>Gunneridae</taxon>
        <taxon>Pentapetalae</taxon>
        <taxon>rosids</taxon>
        <taxon>malvids</taxon>
        <taxon>Malvales</taxon>
        <taxon>Malvaceae</taxon>
        <taxon>Grewioideae</taxon>
        <taxon>Apeibeae</taxon>
        <taxon>Corchorus</taxon>
    </lineage>
</organism>
<evidence type="ECO:0000313" key="2">
    <source>
        <dbReference type="Proteomes" id="UP000188268"/>
    </source>
</evidence>
<keyword evidence="2" id="KW-1185">Reference proteome</keyword>
<comment type="caution">
    <text evidence="1">The sequence shown here is derived from an EMBL/GenBank/DDBJ whole genome shotgun (WGS) entry which is preliminary data.</text>
</comment>
<protein>
    <submittedName>
        <fullName evidence="1">Uncharacterized protein</fullName>
    </submittedName>
</protein>
<sequence length="40" mass="3898">MSDLSLGSKMETLGRIRGGSTVGKGSGLAAAFLGGWTGGN</sequence>
<accession>A0A1R3JYM1</accession>
<reference evidence="1 2" key="1">
    <citation type="submission" date="2013-09" db="EMBL/GenBank/DDBJ databases">
        <title>Corchorus capsularis genome sequencing.</title>
        <authorList>
            <person name="Alam M."/>
            <person name="Haque M.S."/>
            <person name="Islam M.S."/>
            <person name="Emdad E.M."/>
            <person name="Islam M.M."/>
            <person name="Ahmed B."/>
            <person name="Halim A."/>
            <person name="Hossen Q.M.M."/>
            <person name="Hossain M.Z."/>
            <person name="Ahmed R."/>
            <person name="Khan M.M."/>
            <person name="Islam R."/>
            <person name="Rashid M.M."/>
            <person name="Khan S.A."/>
            <person name="Rahman M.S."/>
            <person name="Alam M."/>
        </authorList>
    </citation>
    <scope>NUCLEOTIDE SEQUENCE [LARGE SCALE GENOMIC DNA]</scope>
    <source>
        <strain evidence="2">cv. CVL-1</strain>
        <tissue evidence="1">Whole seedling</tissue>
    </source>
</reference>
<dbReference type="AlphaFoldDB" id="A0A1R3JYM1"/>